<dbReference type="OrthoDB" id="9763101at2"/>
<proteinExistence type="predicted"/>
<organism evidence="1 2">
    <name type="scientific">Streptomyces katrae</name>
    <dbReference type="NCBI Taxonomy" id="68223"/>
    <lineage>
        <taxon>Bacteria</taxon>
        <taxon>Bacillati</taxon>
        <taxon>Actinomycetota</taxon>
        <taxon>Actinomycetes</taxon>
        <taxon>Kitasatosporales</taxon>
        <taxon>Streptomycetaceae</taxon>
        <taxon>Streptomyces</taxon>
    </lineage>
</organism>
<dbReference type="EMBL" id="JZWV01000689">
    <property type="protein sequence ID" value="KJY28952.1"/>
    <property type="molecule type" value="Genomic_DNA"/>
</dbReference>
<dbReference type="PATRIC" id="fig|68223.7.peg.810"/>
<dbReference type="PANTHER" id="PTHR42194">
    <property type="entry name" value="UPF0276 PROTEIN HI_1600"/>
    <property type="match status" value="1"/>
</dbReference>
<reference evidence="1 2" key="1">
    <citation type="submission" date="2015-02" db="EMBL/GenBank/DDBJ databases">
        <authorList>
            <person name="Ju K.-S."/>
            <person name="Doroghazi J.R."/>
            <person name="Metcalf W."/>
        </authorList>
    </citation>
    <scope>NUCLEOTIDE SEQUENCE [LARGE SCALE GENOMIC DNA]</scope>
    <source>
        <strain evidence="1 2">NRRL ISP-5550</strain>
    </source>
</reference>
<dbReference type="InterPro" id="IPR036237">
    <property type="entry name" value="Xyl_isomerase-like_sf"/>
</dbReference>
<evidence type="ECO:0000313" key="2">
    <source>
        <dbReference type="Proteomes" id="UP000033551"/>
    </source>
</evidence>
<gene>
    <name evidence="1" type="ORF">VR44_24080</name>
</gene>
<evidence type="ECO:0000313" key="1">
    <source>
        <dbReference type="EMBL" id="KJY28952.1"/>
    </source>
</evidence>
<name>A0A0F4J3P5_9ACTN</name>
<dbReference type="Proteomes" id="UP000033551">
    <property type="component" value="Unassembled WGS sequence"/>
</dbReference>
<dbReference type="PANTHER" id="PTHR42194:SF1">
    <property type="entry name" value="UPF0276 PROTEIN HI_1600"/>
    <property type="match status" value="1"/>
</dbReference>
<accession>A0A0F4J3P5</accession>
<protein>
    <recommendedName>
        <fullName evidence="3">Methanobactin biosynthesis cassette protein MbnB</fullName>
    </recommendedName>
</protein>
<dbReference type="SUPFAM" id="SSF51658">
    <property type="entry name" value="Xylose isomerase-like"/>
    <property type="match status" value="1"/>
</dbReference>
<evidence type="ECO:0008006" key="3">
    <source>
        <dbReference type="Google" id="ProtNLM"/>
    </source>
</evidence>
<dbReference type="Pfam" id="PF05114">
    <property type="entry name" value="MbnB_TglH_ChrH"/>
    <property type="match status" value="1"/>
</dbReference>
<keyword evidence="2" id="KW-1185">Reference proteome</keyword>
<dbReference type="Gene3D" id="3.20.20.150">
    <property type="entry name" value="Divalent-metal-dependent TIM barrel enzymes"/>
    <property type="match status" value="1"/>
</dbReference>
<dbReference type="AlphaFoldDB" id="A0A0F4J3P5"/>
<comment type="caution">
    <text evidence="1">The sequence shown here is derived from an EMBL/GenBank/DDBJ whole genome shotgun (WGS) entry which is preliminary data.</text>
</comment>
<dbReference type="InterPro" id="IPR007801">
    <property type="entry name" value="MbnB/TglH/ChrH"/>
</dbReference>
<dbReference type="RefSeq" id="WP_045949670.1">
    <property type="nucleotide sequence ID" value="NZ_JZWV01000689.1"/>
</dbReference>
<sequence length="273" mass="30072">MQIGVNVTSPDTLEMACELRDSGHIDFVEVLIDGFAHLDPKEFRRTVGDDLPVGCHIMLSRFLDPDRERLDHYLDLVNRWRADCGLLYVSDHIAHFSHNGQPLPLAQEVDYAAWQPVVDSVRAWQEELGTSLAVENFPSQTPSDVPQARAYAELTAATGCEVLMDVSNAMVAQLNTGQPAAAWADVPGVGRRFHLAGYSPSPTAPSLIVDSHDAAVSDETLDLLTLFAGRAAPDATLVVERDANHDLDEWRTDLDRTRAAVVAARRLHQPHRP</sequence>